<comment type="caution">
    <text evidence="1">The sequence shown here is derived from an EMBL/GenBank/DDBJ whole genome shotgun (WGS) entry which is preliminary data.</text>
</comment>
<organism evidence="1 2">
    <name type="scientific">Nonomuraea harbinensis</name>
    <dbReference type="NCBI Taxonomy" id="1286938"/>
    <lineage>
        <taxon>Bacteria</taxon>
        <taxon>Bacillati</taxon>
        <taxon>Actinomycetota</taxon>
        <taxon>Actinomycetes</taxon>
        <taxon>Streptosporangiales</taxon>
        <taxon>Streptosporangiaceae</taxon>
        <taxon>Nonomuraea</taxon>
    </lineage>
</organism>
<sequence>MAAWCANTHESLAMLLRTGSAGSNTACDHVRVLSEAIAQIPGTFRAKIWIRIDGAGATHDLVEHMQGLNTTRRTVRFTVGWKITETDESAIAKLPADAWQAAVRQDGKVHPHAQIAE</sequence>
<protein>
    <recommendedName>
        <fullName evidence="3">Transposase DDE domain-containing protein</fullName>
    </recommendedName>
</protein>
<dbReference type="EMBL" id="JBHSNW010000044">
    <property type="protein sequence ID" value="MFC5821981.1"/>
    <property type="molecule type" value="Genomic_DNA"/>
</dbReference>
<dbReference type="Proteomes" id="UP001596096">
    <property type="component" value="Unassembled WGS sequence"/>
</dbReference>
<accession>A0ABW1CB87</accession>
<dbReference type="RefSeq" id="WP_281429650.1">
    <property type="nucleotide sequence ID" value="NZ_JAHKRN010000075.1"/>
</dbReference>
<keyword evidence="2" id="KW-1185">Reference proteome</keyword>
<evidence type="ECO:0008006" key="3">
    <source>
        <dbReference type="Google" id="ProtNLM"/>
    </source>
</evidence>
<evidence type="ECO:0000313" key="2">
    <source>
        <dbReference type="Proteomes" id="UP001596096"/>
    </source>
</evidence>
<evidence type="ECO:0000313" key="1">
    <source>
        <dbReference type="EMBL" id="MFC5821981.1"/>
    </source>
</evidence>
<reference evidence="2" key="1">
    <citation type="journal article" date="2019" name="Int. J. Syst. Evol. Microbiol.">
        <title>The Global Catalogue of Microorganisms (GCM) 10K type strain sequencing project: providing services to taxonomists for standard genome sequencing and annotation.</title>
        <authorList>
            <consortium name="The Broad Institute Genomics Platform"/>
            <consortium name="The Broad Institute Genome Sequencing Center for Infectious Disease"/>
            <person name="Wu L."/>
            <person name="Ma J."/>
        </authorList>
    </citation>
    <scope>NUCLEOTIDE SEQUENCE [LARGE SCALE GENOMIC DNA]</scope>
    <source>
        <strain evidence="2">CGMCC 4.7106</strain>
    </source>
</reference>
<gene>
    <name evidence="1" type="ORF">ACFPUY_43460</name>
</gene>
<name>A0ABW1CB87_9ACTN</name>
<proteinExistence type="predicted"/>